<feature type="domain" description="Metallo-beta-lactamase" evidence="2">
    <location>
        <begin position="46"/>
        <end position="215"/>
    </location>
</feature>
<evidence type="ECO:0000256" key="1">
    <source>
        <dbReference type="SAM" id="MobiDB-lite"/>
    </source>
</evidence>
<dbReference type="Gene3D" id="3.60.15.10">
    <property type="entry name" value="Ribonuclease Z/Hydroxyacylglutathione hydrolase-like"/>
    <property type="match status" value="1"/>
</dbReference>
<dbReference type="EMBL" id="CAEZYQ010000001">
    <property type="protein sequence ID" value="CAB4725592.1"/>
    <property type="molecule type" value="Genomic_DNA"/>
</dbReference>
<dbReference type="Pfam" id="PF00753">
    <property type="entry name" value="Lactamase_B"/>
    <property type="match status" value="1"/>
</dbReference>
<dbReference type="InterPro" id="IPR036866">
    <property type="entry name" value="RibonucZ/Hydroxyglut_hydro"/>
</dbReference>
<proteinExistence type="predicted"/>
<evidence type="ECO:0000313" key="3">
    <source>
        <dbReference type="EMBL" id="CAB4725592.1"/>
    </source>
</evidence>
<evidence type="ECO:0000259" key="2">
    <source>
        <dbReference type="SMART" id="SM00849"/>
    </source>
</evidence>
<name>A0A6J6RSX4_9ZZZZ</name>
<sequence>MHTTPGRGDQISDDSYDGDVTPGGPPQVRDLGCLRLTKLAVDPQMSNNCYLLRCTETGEQLLVDAASEAPALLELLGDGGLATVVTTHQHWDHHRALAEVVAATGASVLVGEPDADAVTEQTGVAVDRRLVHGDTVTVGSCELEVLAIAGHTPGSVALVHRTADGGTHLFTGDSLFPGGVGATFGDADAFAQLIDEVETKIFGTLPDDTWFYPGHGGDSTLGEQRPHLAEWRERGW</sequence>
<feature type="region of interest" description="Disordered" evidence="1">
    <location>
        <begin position="1"/>
        <end position="24"/>
    </location>
</feature>
<reference evidence="3" key="1">
    <citation type="submission" date="2020-05" db="EMBL/GenBank/DDBJ databases">
        <authorList>
            <person name="Chiriac C."/>
            <person name="Salcher M."/>
            <person name="Ghai R."/>
            <person name="Kavagutti S V."/>
        </authorList>
    </citation>
    <scope>NUCLEOTIDE SEQUENCE</scope>
</reference>
<gene>
    <name evidence="3" type="ORF">UFOPK2761_00129</name>
</gene>
<dbReference type="SUPFAM" id="SSF56281">
    <property type="entry name" value="Metallo-hydrolase/oxidoreductase"/>
    <property type="match status" value="1"/>
</dbReference>
<dbReference type="SMART" id="SM00849">
    <property type="entry name" value="Lactamase_B"/>
    <property type="match status" value="1"/>
</dbReference>
<organism evidence="3">
    <name type="scientific">freshwater metagenome</name>
    <dbReference type="NCBI Taxonomy" id="449393"/>
    <lineage>
        <taxon>unclassified sequences</taxon>
        <taxon>metagenomes</taxon>
        <taxon>ecological metagenomes</taxon>
    </lineage>
</organism>
<dbReference type="AlphaFoldDB" id="A0A6J6RSX4"/>
<protein>
    <submittedName>
        <fullName evidence="3">Unannotated protein</fullName>
    </submittedName>
</protein>
<dbReference type="PANTHER" id="PTHR46233">
    <property type="entry name" value="HYDROXYACYLGLUTATHIONE HYDROLASE GLOC"/>
    <property type="match status" value="1"/>
</dbReference>
<dbReference type="CDD" id="cd06262">
    <property type="entry name" value="metallo-hydrolase-like_MBL-fold"/>
    <property type="match status" value="1"/>
</dbReference>
<dbReference type="PANTHER" id="PTHR46233:SF1">
    <property type="entry name" value="CONSERVED PROTEIN"/>
    <property type="match status" value="1"/>
</dbReference>
<accession>A0A6J6RSX4</accession>
<dbReference type="InterPro" id="IPR051453">
    <property type="entry name" value="MBL_Glyoxalase_II"/>
</dbReference>
<dbReference type="InterPro" id="IPR001279">
    <property type="entry name" value="Metallo-B-lactamas"/>
</dbReference>